<accession>A0ABP9URI0</accession>
<name>A0ABP9URI0_9BACT</name>
<sequence length="224" mass="25041">MLGSWFPSSRDRFTGADFEFLTEHLAPGEGRRHLWTLWEDPEALREMLDLKEVLLGLLEGPGAVRVSPPFYFYVLVRHAFLEAGIEDAGIADYVAGVLAERVGADPDDVLRSIPSGLVHAADFVSIMENAHGRVRFHLQLAAGNQFLVLTGLFPGFLERRAERCGAPRVEFYESFARKVFHDVAGSPSAPRDLPRRMLSDLSDCLPQARRSLNRVAEDYVFLGE</sequence>
<gene>
    <name evidence="1" type="ORF">Hsar01_03389</name>
</gene>
<evidence type="ECO:0000313" key="1">
    <source>
        <dbReference type="EMBL" id="GAA5484148.1"/>
    </source>
</evidence>
<keyword evidence="2" id="KW-1185">Reference proteome</keyword>
<protein>
    <submittedName>
        <fullName evidence="1">Uncharacterized protein</fullName>
    </submittedName>
</protein>
<evidence type="ECO:0000313" key="2">
    <source>
        <dbReference type="Proteomes" id="UP001476282"/>
    </source>
</evidence>
<organism evidence="1 2">
    <name type="scientific">Haloferula sargassicola</name>
    <dbReference type="NCBI Taxonomy" id="490096"/>
    <lineage>
        <taxon>Bacteria</taxon>
        <taxon>Pseudomonadati</taxon>
        <taxon>Verrucomicrobiota</taxon>
        <taxon>Verrucomicrobiia</taxon>
        <taxon>Verrucomicrobiales</taxon>
        <taxon>Verrucomicrobiaceae</taxon>
        <taxon>Haloferula</taxon>
    </lineage>
</organism>
<dbReference type="EMBL" id="BAABRI010000021">
    <property type="protein sequence ID" value="GAA5484148.1"/>
    <property type="molecule type" value="Genomic_DNA"/>
</dbReference>
<proteinExistence type="predicted"/>
<dbReference type="Proteomes" id="UP001476282">
    <property type="component" value="Unassembled WGS sequence"/>
</dbReference>
<reference evidence="1 2" key="1">
    <citation type="submission" date="2024-02" db="EMBL/GenBank/DDBJ databases">
        <title>Haloferula sargassicola NBRC 104335.</title>
        <authorList>
            <person name="Ichikawa N."/>
            <person name="Katano-Makiyama Y."/>
            <person name="Hidaka K."/>
        </authorList>
    </citation>
    <scope>NUCLEOTIDE SEQUENCE [LARGE SCALE GENOMIC DNA]</scope>
    <source>
        <strain evidence="1 2">NBRC 104335</strain>
    </source>
</reference>
<comment type="caution">
    <text evidence="1">The sequence shown here is derived from an EMBL/GenBank/DDBJ whole genome shotgun (WGS) entry which is preliminary data.</text>
</comment>
<dbReference type="RefSeq" id="WP_353568248.1">
    <property type="nucleotide sequence ID" value="NZ_BAABRI010000021.1"/>
</dbReference>